<evidence type="ECO:0008006" key="3">
    <source>
        <dbReference type="Google" id="ProtNLM"/>
    </source>
</evidence>
<proteinExistence type="predicted"/>
<accession>A0A397ITL6</accession>
<gene>
    <name evidence="1" type="ORF">Glove_149g129</name>
</gene>
<name>A0A397ITL6_9GLOM</name>
<sequence>MKAYDKKNGFTIIKKRLMRHENSNIKYRSFGCKFGGRYQPKKQIDINKHRDLLTTFNNSHNHTLFPNTEKYSIKYRHISDDVLKEI</sequence>
<keyword evidence="2" id="KW-1185">Reference proteome</keyword>
<organism evidence="1 2">
    <name type="scientific">Diversispora epigaea</name>
    <dbReference type="NCBI Taxonomy" id="1348612"/>
    <lineage>
        <taxon>Eukaryota</taxon>
        <taxon>Fungi</taxon>
        <taxon>Fungi incertae sedis</taxon>
        <taxon>Mucoromycota</taxon>
        <taxon>Glomeromycotina</taxon>
        <taxon>Glomeromycetes</taxon>
        <taxon>Diversisporales</taxon>
        <taxon>Diversisporaceae</taxon>
        <taxon>Diversispora</taxon>
    </lineage>
</organism>
<dbReference type="AlphaFoldDB" id="A0A397ITL6"/>
<dbReference type="OrthoDB" id="2449263at2759"/>
<evidence type="ECO:0000313" key="1">
    <source>
        <dbReference type="EMBL" id="RHZ79355.1"/>
    </source>
</evidence>
<dbReference type="Proteomes" id="UP000266861">
    <property type="component" value="Unassembled WGS sequence"/>
</dbReference>
<protein>
    <recommendedName>
        <fullName evidence="3">FAR1 domain-containing protein</fullName>
    </recommendedName>
</protein>
<evidence type="ECO:0000313" key="2">
    <source>
        <dbReference type="Proteomes" id="UP000266861"/>
    </source>
</evidence>
<comment type="caution">
    <text evidence="1">The sequence shown here is derived from an EMBL/GenBank/DDBJ whole genome shotgun (WGS) entry which is preliminary data.</text>
</comment>
<reference evidence="1 2" key="1">
    <citation type="submission" date="2018-08" db="EMBL/GenBank/DDBJ databases">
        <title>Genome and evolution of the arbuscular mycorrhizal fungus Diversispora epigaea (formerly Glomus versiforme) and its bacterial endosymbionts.</title>
        <authorList>
            <person name="Sun X."/>
            <person name="Fei Z."/>
            <person name="Harrison M."/>
        </authorList>
    </citation>
    <scope>NUCLEOTIDE SEQUENCE [LARGE SCALE GENOMIC DNA]</scope>
    <source>
        <strain evidence="1 2">IT104</strain>
    </source>
</reference>
<dbReference type="EMBL" id="PQFF01000140">
    <property type="protein sequence ID" value="RHZ79355.1"/>
    <property type="molecule type" value="Genomic_DNA"/>
</dbReference>